<keyword evidence="2" id="KW-1185">Reference proteome</keyword>
<dbReference type="RefSeq" id="WP_094848689.1">
    <property type="nucleotide sequence ID" value="NZ_NEVJ01000003.1"/>
</dbReference>
<proteinExistence type="predicted"/>
<evidence type="ECO:0000313" key="2">
    <source>
        <dbReference type="Proteomes" id="UP000216857"/>
    </source>
</evidence>
<dbReference type="Proteomes" id="UP000216857">
    <property type="component" value="Unassembled WGS sequence"/>
</dbReference>
<dbReference type="EMBL" id="NEVJ01000003">
    <property type="protein sequence ID" value="OZI20076.1"/>
    <property type="molecule type" value="Genomic_DNA"/>
</dbReference>
<evidence type="ECO:0000313" key="1">
    <source>
        <dbReference type="EMBL" id="OZI20076.1"/>
    </source>
</evidence>
<gene>
    <name evidence="1" type="ORF">CAL26_21210</name>
</gene>
<sequence>MSAPATQVASFNAMRASGADVRQHDKIVECLRLMDRPLIKDEIVSLLHPMRVSSVTGRLTELVKAGRVKIDGTRYNPETNRNVSQYVAV</sequence>
<comment type="caution">
    <text evidence="1">The sequence shown here is derived from an EMBL/GenBank/DDBJ whole genome shotgun (WGS) entry which is preliminary data.</text>
</comment>
<evidence type="ECO:0008006" key="3">
    <source>
        <dbReference type="Google" id="ProtNLM"/>
    </source>
</evidence>
<accession>A0A261R4Y9</accession>
<protein>
    <recommendedName>
        <fullName evidence="3">Transcriptional regulator</fullName>
    </recommendedName>
</protein>
<name>A0A261R4Y9_9BORD</name>
<reference evidence="1" key="1">
    <citation type="submission" date="2017-05" db="EMBL/GenBank/DDBJ databases">
        <title>Complete and WGS of Bordetella genogroups.</title>
        <authorList>
            <person name="Spilker T."/>
            <person name="Lipuma J."/>
        </authorList>
    </citation>
    <scope>NUCLEOTIDE SEQUENCE</scope>
    <source>
        <strain evidence="1">AU21707</strain>
    </source>
</reference>
<dbReference type="AlphaFoldDB" id="A0A261R4Y9"/>
<organism evidence="1 2">
    <name type="scientific">Bordetella genomosp. 9</name>
    <dbReference type="NCBI Taxonomy" id="1416803"/>
    <lineage>
        <taxon>Bacteria</taxon>
        <taxon>Pseudomonadati</taxon>
        <taxon>Pseudomonadota</taxon>
        <taxon>Betaproteobacteria</taxon>
        <taxon>Burkholderiales</taxon>
        <taxon>Alcaligenaceae</taxon>
        <taxon>Bordetella</taxon>
    </lineage>
</organism>